<accession>A0A8H6MSJ2</accession>
<dbReference type="PANTHER" id="PTHR43806">
    <property type="entry name" value="PEPTIDASE S8"/>
    <property type="match status" value="1"/>
</dbReference>
<keyword evidence="2" id="KW-0134">Cell wall</keyword>
<dbReference type="PROSITE" id="PS51892">
    <property type="entry name" value="SUBTILASE"/>
    <property type="match status" value="1"/>
</dbReference>
<dbReference type="GO" id="GO:0004252">
    <property type="term" value="F:serine-type endopeptidase activity"/>
    <property type="evidence" value="ECO:0007669"/>
    <property type="project" value="UniProtKB-UniRule"/>
</dbReference>
<evidence type="ECO:0000313" key="16">
    <source>
        <dbReference type="Proteomes" id="UP000639643"/>
    </source>
</evidence>
<dbReference type="InterPro" id="IPR022398">
    <property type="entry name" value="Peptidase_S8_His-AS"/>
</dbReference>
<evidence type="ECO:0000313" key="15">
    <source>
        <dbReference type="EMBL" id="KAF6807557.1"/>
    </source>
</evidence>
<dbReference type="PRINTS" id="PR00723">
    <property type="entry name" value="SUBTILISIN"/>
</dbReference>
<dbReference type="InterPro" id="IPR046450">
    <property type="entry name" value="PA_dom_sf"/>
</dbReference>
<evidence type="ECO:0000256" key="9">
    <source>
        <dbReference type="PROSITE-ProRule" id="PRU01240"/>
    </source>
</evidence>
<evidence type="ECO:0000256" key="5">
    <source>
        <dbReference type="ARBA" id="ARBA00022729"/>
    </source>
</evidence>
<evidence type="ECO:0000256" key="4">
    <source>
        <dbReference type="ARBA" id="ARBA00022670"/>
    </source>
</evidence>
<dbReference type="InterPro" id="IPR015500">
    <property type="entry name" value="Peptidase_S8_subtilisin-rel"/>
</dbReference>
<keyword evidence="3" id="KW-0964">Secreted</keyword>
<dbReference type="InterPro" id="IPR023828">
    <property type="entry name" value="Peptidase_S8_Ser-AS"/>
</dbReference>
<dbReference type="GO" id="GO:0016020">
    <property type="term" value="C:membrane"/>
    <property type="evidence" value="ECO:0007669"/>
    <property type="project" value="InterPro"/>
</dbReference>
<dbReference type="CDD" id="cd02124">
    <property type="entry name" value="PA_PoS1_like"/>
    <property type="match status" value="1"/>
</dbReference>
<reference evidence="15" key="1">
    <citation type="journal article" date="2020" name="Phytopathology">
        <title>Genome Sequence Resources of Colletotrichum truncatum, C. plurivorum, C. musicola, and C. sojae: Four Species Pathogenic to Soybean (Glycine max).</title>
        <authorList>
            <person name="Rogerio F."/>
            <person name="Boufleur T.R."/>
            <person name="Ciampi-Guillardi M."/>
            <person name="Sukno S.A."/>
            <person name="Thon M.R."/>
            <person name="Massola Junior N.S."/>
            <person name="Baroncelli R."/>
        </authorList>
    </citation>
    <scope>NUCLEOTIDE SEQUENCE</scope>
    <source>
        <strain evidence="15">LFN0074</strain>
    </source>
</reference>
<dbReference type="InterPro" id="IPR010435">
    <property type="entry name" value="C5a/SBT2-like_Fn3"/>
</dbReference>
<dbReference type="InterPro" id="IPR000209">
    <property type="entry name" value="Peptidase_S8/S53_dom"/>
</dbReference>
<proteinExistence type="inferred from homology"/>
<dbReference type="PROSITE" id="PS00136">
    <property type="entry name" value="SUBTILASE_ASP"/>
    <property type="match status" value="1"/>
</dbReference>
<comment type="similarity">
    <text evidence="1 9 10">Belongs to the peptidase S8 family.</text>
</comment>
<dbReference type="EMBL" id="WIGM01000970">
    <property type="protein sequence ID" value="KAF6807557.1"/>
    <property type="molecule type" value="Genomic_DNA"/>
</dbReference>
<dbReference type="InterPro" id="IPR036852">
    <property type="entry name" value="Peptidase_S8/S53_dom_sf"/>
</dbReference>
<evidence type="ECO:0000256" key="2">
    <source>
        <dbReference type="ARBA" id="ARBA00022512"/>
    </source>
</evidence>
<dbReference type="AlphaFoldDB" id="A0A8H6MSJ2"/>
<name>A0A8H6MSJ2_9PEZI</name>
<dbReference type="PROSITE" id="PS00138">
    <property type="entry name" value="SUBTILASE_SER"/>
    <property type="match status" value="1"/>
</dbReference>
<evidence type="ECO:0000256" key="3">
    <source>
        <dbReference type="ARBA" id="ARBA00022525"/>
    </source>
</evidence>
<dbReference type="CDD" id="cd07489">
    <property type="entry name" value="Peptidases_S8_5"/>
    <property type="match status" value="1"/>
</dbReference>
<dbReference type="PANTHER" id="PTHR43806:SF66">
    <property type="entry name" value="SERIN ENDOPEPTIDASE"/>
    <property type="match status" value="1"/>
</dbReference>
<evidence type="ECO:0000259" key="13">
    <source>
        <dbReference type="Pfam" id="PF02225"/>
    </source>
</evidence>
<dbReference type="InterPro" id="IPR023827">
    <property type="entry name" value="Peptidase_S8_Asp-AS"/>
</dbReference>
<dbReference type="InterPro" id="IPR034187">
    <property type="entry name" value="Peptidases_S8_5"/>
</dbReference>
<comment type="caution">
    <text evidence="15">The sequence shown here is derived from an EMBL/GenBank/DDBJ whole genome shotgun (WGS) entry which is preliminary data.</text>
</comment>
<dbReference type="GO" id="GO:0006508">
    <property type="term" value="P:proteolysis"/>
    <property type="evidence" value="ECO:0007669"/>
    <property type="project" value="UniProtKB-KW"/>
</dbReference>
<dbReference type="PROSITE" id="PS00137">
    <property type="entry name" value="SUBTILASE_HIS"/>
    <property type="match status" value="1"/>
</dbReference>
<feature type="signal peptide" evidence="11">
    <location>
        <begin position="1"/>
        <end position="19"/>
    </location>
</feature>
<keyword evidence="7 9" id="KW-0720">Serine protease</keyword>
<evidence type="ECO:0000256" key="6">
    <source>
        <dbReference type="ARBA" id="ARBA00022801"/>
    </source>
</evidence>
<dbReference type="Gene3D" id="3.40.50.200">
    <property type="entry name" value="Peptidase S8/S53 domain"/>
    <property type="match status" value="1"/>
</dbReference>
<evidence type="ECO:0000259" key="12">
    <source>
        <dbReference type="Pfam" id="PF00082"/>
    </source>
</evidence>
<dbReference type="SUPFAM" id="SSF52025">
    <property type="entry name" value="PA domain"/>
    <property type="match status" value="1"/>
</dbReference>
<feature type="active site" description="Charge relay system" evidence="8 9">
    <location>
        <position position="223"/>
    </location>
</feature>
<organism evidence="15 16">
    <name type="scientific">Colletotrichum musicola</name>
    <dbReference type="NCBI Taxonomy" id="2175873"/>
    <lineage>
        <taxon>Eukaryota</taxon>
        <taxon>Fungi</taxon>
        <taxon>Dikarya</taxon>
        <taxon>Ascomycota</taxon>
        <taxon>Pezizomycotina</taxon>
        <taxon>Sordariomycetes</taxon>
        <taxon>Hypocreomycetidae</taxon>
        <taxon>Glomerellales</taxon>
        <taxon>Glomerellaceae</taxon>
        <taxon>Colletotrichum</taxon>
        <taxon>Colletotrichum orchidearum species complex</taxon>
    </lineage>
</organism>
<feature type="domain" description="PA" evidence="13">
    <location>
        <begin position="392"/>
        <end position="459"/>
    </location>
</feature>
<gene>
    <name evidence="15" type="ORF">CMUS01_14092</name>
</gene>
<evidence type="ECO:0000256" key="8">
    <source>
        <dbReference type="PIRSR" id="PIRSR615500-1"/>
    </source>
</evidence>
<dbReference type="InterPro" id="IPR050131">
    <property type="entry name" value="Peptidase_S8_subtilisin-like"/>
</dbReference>
<keyword evidence="16" id="KW-1185">Reference proteome</keyword>
<dbReference type="Proteomes" id="UP000639643">
    <property type="component" value="Unassembled WGS sequence"/>
</dbReference>
<feature type="domain" description="C5a peptidase/Subtilisin-like protease SBT2-like Fn3-like" evidence="14">
    <location>
        <begin position="625"/>
        <end position="737"/>
    </location>
</feature>
<feature type="active site" description="Charge relay system" evidence="8 9">
    <location>
        <position position="548"/>
    </location>
</feature>
<protein>
    <submittedName>
        <fullName evidence="15">Subtilisin-like protease</fullName>
    </submittedName>
</protein>
<dbReference type="SUPFAM" id="SSF52743">
    <property type="entry name" value="Subtilisin-like"/>
    <property type="match status" value="1"/>
</dbReference>
<dbReference type="Pfam" id="PF00082">
    <property type="entry name" value="Peptidase_S8"/>
    <property type="match status" value="1"/>
</dbReference>
<dbReference type="Pfam" id="PF06280">
    <property type="entry name" value="fn3_5"/>
    <property type="match status" value="1"/>
</dbReference>
<dbReference type="InterPro" id="IPR003137">
    <property type="entry name" value="PA_domain"/>
</dbReference>
<evidence type="ECO:0000259" key="14">
    <source>
        <dbReference type="Pfam" id="PF06280"/>
    </source>
</evidence>
<dbReference type="Gene3D" id="3.50.30.30">
    <property type="match status" value="1"/>
</dbReference>
<feature type="domain" description="Peptidase S8/S53" evidence="12">
    <location>
        <begin position="165"/>
        <end position="591"/>
    </location>
</feature>
<sequence length="905" mass="94925">MVRSSLLLPLLAAASAVQGKSHSPQTVKGAFIVELEDGQVRRYPLRHPNRHANEEGKQDASDFYAEVNADATTRLNLTYSLFKGQSIQFKDIENADKKAAKLAQLPSVKAMYPVKTYGIPDVEVVWTGKQGRDYVDLRRRQEGPDVFSTHVMTQVDKLRADGVTGKGIKVAVIDTGIDYLHPALGGCFGSDCLVSYGTDFVGDAYDGFNEHFPDEDPMDCGGHGTHVAGIIAAQENPFGFTGTAPGVTLGAYKVFGCDGQVSNDVLIAAYNRAYEDGSNIITASIGGPSGWIDEPWAATVSRIVEAGVPCTVSAGNSGSEGVFFASTAASGKHVTAIASFDNVITPAVLIEQSYTIAGGESQNFTYTPGEPDEWAGVSLPLWTVSTDSTSTEALGCDPYPADTPDLSGKIVLVKRGTCTFVAKAQNAAAKGAKYIMLYNNAPGAGSVTVTSVPEILAVGMTTPTVAAPWLEALAAGSEVVLHMTDPAEAEQILTVANNTATGGSVSSFSSWGPNWDGLSKPQYGAVGGNVLATYPRALGSYAVLSGTSMSCPQTAGIVALIAEVRKTLDPATIENLLSAHANPVKFNYGTGPSELLAPVAQQGAGLVQAYDAAHSSVILSVSSLSFNDTDNFVPELNFTIKNTGSEAVTYELGHVGAATAYTFAAAGDLFPSPFPNDLSDEYATLAFSESKVSVPAGGEATILVAPTAPALDGGRLPVWSGYITLNGTDGSSQILPYQGITGSLHSHDTLDVAIMTTSVSAKAEEYEEVPANHTYILPPPGTANETGAVIPALAINMAFGSPFVRADLVPLTTCPPNITKEVWGIKTIGQPRSFPNLYVSRGILSTNWDGQLDDGSYAPAGKYKFAIKSLRVFGDATKLDEYDTTETAPFRIVYGGVNATAPARH</sequence>
<evidence type="ECO:0000256" key="10">
    <source>
        <dbReference type="RuleBase" id="RU003355"/>
    </source>
</evidence>
<keyword evidence="5 11" id="KW-0732">Signal</keyword>
<dbReference type="OrthoDB" id="10256524at2759"/>
<feature type="active site" description="Charge relay system" evidence="8 9">
    <location>
        <position position="174"/>
    </location>
</feature>
<feature type="chain" id="PRO_5034278081" evidence="11">
    <location>
        <begin position="20"/>
        <end position="905"/>
    </location>
</feature>
<keyword evidence="4 9" id="KW-0645">Protease</keyword>
<evidence type="ECO:0000256" key="1">
    <source>
        <dbReference type="ARBA" id="ARBA00011073"/>
    </source>
</evidence>
<evidence type="ECO:0000256" key="11">
    <source>
        <dbReference type="SAM" id="SignalP"/>
    </source>
</evidence>
<evidence type="ECO:0000256" key="7">
    <source>
        <dbReference type="ARBA" id="ARBA00022825"/>
    </source>
</evidence>
<dbReference type="Pfam" id="PF02225">
    <property type="entry name" value="PA"/>
    <property type="match status" value="1"/>
</dbReference>
<keyword evidence="6 9" id="KW-0378">Hydrolase</keyword>